<dbReference type="InterPro" id="IPR044215">
    <property type="entry name" value="PIG-H"/>
</dbReference>
<keyword evidence="4" id="KW-0472">Membrane</keyword>
<evidence type="ECO:0000256" key="1">
    <source>
        <dbReference type="ARBA" id="ARBA00004687"/>
    </source>
</evidence>
<gene>
    <name evidence="7" type="ORF">PgNI_05734</name>
</gene>
<dbReference type="PANTHER" id="PTHR15231">
    <property type="entry name" value="PHOSPHATIDYLINOSITOL N-ACETYLGLUCOSAMINYLTRANSFERASE SUBUNIT H"/>
    <property type="match status" value="1"/>
</dbReference>
<keyword evidence="4" id="KW-0812">Transmembrane</keyword>
<evidence type="ECO:0000313" key="6">
    <source>
        <dbReference type="Proteomes" id="UP000515153"/>
    </source>
</evidence>
<dbReference type="PANTHER" id="PTHR15231:SF1">
    <property type="entry name" value="PHOSPHATIDYLINOSITOL N-ACETYLGLUCOSAMINYLTRANSFERASE SUBUNIT H"/>
    <property type="match status" value="1"/>
</dbReference>
<proteinExistence type="inferred from homology"/>
<keyword evidence="6" id="KW-1185">Reference proteome</keyword>
<evidence type="ECO:0000256" key="4">
    <source>
        <dbReference type="SAM" id="Phobius"/>
    </source>
</evidence>
<feature type="transmembrane region" description="Helical" evidence="4">
    <location>
        <begin position="113"/>
        <end position="134"/>
    </location>
</feature>
<dbReference type="AlphaFoldDB" id="A0A6P8B469"/>
<feature type="transmembrane region" description="Helical" evidence="4">
    <location>
        <begin position="31"/>
        <end position="53"/>
    </location>
</feature>
<comment type="similarity">
    <text evidence="2">Belongs to the PIGH family.</text>
</comment>
<dbReference type="Proteomes" id="UP000515153">
    <property type="component" value="Chromosome I"/>
</dbReference>
<feature type="region of interest" description="Disordered" evidence="3">
    <location>
        <begin position="64"/>
        <end position="86"/>
    </location>
</feature>
<dbReference type="GO" id="GO:0000506">
    <property type="term" value="C:glycosylphosphatidylinositol-N-acetylglucosaminyltransferase (GPI-GnT) complex"/>
    <property type="evidence" value="ECO:0007669"/>
    <property type="project" value="InterPro"/>
</dbReference>
<dbReference type="RefSeq" id="XP_030981963.1">
    <property type="nucleotide sequence ID" value="XM_031125765.1"/>
</dbReference>
<comment type="pathway">
    <text evidence="1">Glycolipid biosynthesis; glycosylphosphatidylinositol-anchor biosynthesis.</text>
</comment>
<protein>
    <recommendedName>
        <fullName evidence="5">Phosphatidylinositol N-acetylglucosaminyltransferase subunit H conserved domain-containing protein</fullName>
    </recommendedName>
</protein>
<dbReference type="UniPathway" id="UPA00196"/>
<sequence length="245" mass="26723">MPVHLDRRSSSSTTAEFTVTTRPPLTLGLRVLLAAVTLGRIIIAASAVLLLYAKWDEAFPKSHQQLSPSSSTTSHHHDNVPPGASSPLLSPEGFLELAVHLLQLSLASPPGRVFASLSAASPAYLLAPLCLALLHVSQLRIYRSETLLVLRGLGVQTISQGDGFILPTFGGPKNRFIPTEKIRDVVINEAPLGFEVRFYLVIIVEGEEELVVVFPRLLPRRPVVEAVWRGVRACLHEPESVEHSK</sequence>
<dbReference type="GO" id="GO:0006506">
    <property type="term" value="P:GPI anchor biosynthetic process"/>
    <property type="evidence" value="ECO:0007669"/>
    <property type="project" value="UniProtKB-UniPathway"/>
</dbReference>
<evidence type="ECO:0000259" key="5">
    <source>
        <dbReference type="Pfam" id="PF10181"/>
    </source>
</evidence>
<reference evidence="7" key="2">
    <citation type="submission" date="2019-10" db="EMBL/GenBank/DDBJ databases">
        <authorList>
            <consortium name="NCBI Genome Project"/>
        </authorList>
    </citation>
    <scope>NUCLEOTIDE SEQUENCE</scope>
    <source>
        <strain evidence="7">NI907</strain>
    </source>
</reference>
<reference evidence="7" key="3">
    <citation type="submission" date="2025-08" db="UniProtKB">
        <authorList>
            <consortium name="RefSeq"/>
        </authorList>
    </citation>
    <scope>IDENTIFICATION</scope>
    <source>
        <strain evidence="7">NI907</strain>
    </source>
</reference>
<keyword evidence="4" id="KW-1133">Transmembrane helix</keyword>
<evidence type="ECO:0000256" key="2">
    <source>
        <dbReference type="ARBA" id="ARBA00009610"/>
    </source>
</evidence>
<name>A0A6P8B469_PYRGI</name>
<dbReference type="Pfam" id="PF10181">
    <property type="entry name" value="PIG-H"/>
    <property type="match status" value="1"/>
</dbReference>
<evidence type="ECO:0000313" key="7">
    <source>
        <dbReference type="RefSeq" id="XP_030981963.1"/>
    </source>
</evidence>
<reference evidence="6 7" key="1">
    <citation type="journal article" date="2019" name="Mol. Biol. Evol.">
        <title>Blast fungal genomes show frequent chromosomal changes, gene gains and losses, and effector gene turnover.</title>
        <authorList>
            <person name="Gomez Luciano L.B."/>
            <person name="Jason Tsai I."/>
            <person name="Chuma I."/>
            <person name="Tosa Y."/>
            <person name="Chen Y.H."/>
            <person name="Li J.Y."/>
            <person name="Li M.Y."/>
            <person name="Jade Lu M.Y."/>
            <person name="Nakayashiki H."/>
            <person name="Li W.H."/>
        </authorList>
    </citation>
    <scope>NUCLEOTIDE SEQUENCE [LARGE SCALE GENOMIC DNA]</scope>
    <source>
        <strain evidence="6 7">NI907</strain>
    </source>
</reference>
<dbReference type="KEGG" id="pgri:PgNI_05734"/>
<dbReference type="InterPro" id="IPR019328">
    <property type="entry name" value="PIGH-H_dom"/>
</dbReference>
<organism evidence="6 7">
    <name type="scientific">Pyricularia grisea</name>
    <name type="common">Crabgrass-specific blast fungus</name>
    <name type="synonym">Magnaporthe grisea</name>
    <dbReference type="NCBI Taxonomy" id="148305"/>
    <lineage>
        <taxon>Eukaryota</taxon>
        <taxon>Fungi</taxon>
        <taxon>Dikarya</taxon>
        <taxon>Ascomycota</taxon>
        <taxon>Pezizomycotina</taxon>
        <taxon>Sordariomycetes</taxon>
        <taxon>Sordariomycetidae</taxon>
        <taxon>Magnaporthales</taxon>
        <taxon>Pyriculariaceae</taxon>
        <taxon>Pyricularia</taxon>
    </lineage>
</organism>
<dbReference type="GeneID" id="41960674"/>
<accession>A0A6P8B469</accession>
<evidence type="ECO:0000256" key="3">
    <source>
        <dbReference type="SAM" id="MobiDB-lite"/>
    </source>
</evidence>
<feature type="compositionally biased region" description="Low complexity" evidence="3">
    <location>
        <begin position="64"/>
        <end position="73"/>
    </location>
</feature>
<feature type="domain" description="Phosphatidylinositol N-acetylglucosaminyltransferase subunit H conserved" evidence="5">
    <location>
        <begin position="146"/>
        <end position="215"/>
    </location>
</feature>